<dbReference type="InterPro" id="IPR049560">
    <property type="entry name" value="MeTrfase_RsmB-F_NOP2_cat"/>
</dbReference>
<dbReference type="GO" id="GO:0003723">
    <property type="term" value="F:RNA binding"/>
    <property type="evidence" value="ECO:0007669"/>
    <property type="project" value="UniProtKB-KW"/>
</dbReference>
<feature type="domain" description="SAM-dependent MTase RsmB/NOP-type" evidence="5">
    <location>
        <begin position="177"/>
        <end position="451"/>
    </location>
</feature>
<keyword evidence="1 6" id="KW-0489">Methyltransferase</keyword>
<dbReference type="InterPro" id="IPR023267">
    <property type="entry name" value="RCMT"/>
</dbReference>
<dbReference type="GO" id="GO:0030488">
    <property type="term" value="P:tRNA methylation"/>
    <property type="evidence" value="ECO:0007669"/>
    <property type="project" value="TreeGrafter"/>
</dbReference>
<dbReference type="PRINTS" id="PR02008">
    <property type="entry name" value="RCMTFAMILY"/>
</dbReference>
<organism evidence="6 7">
    <name type="scientific">Ignisphaera aggregans</name>
    <dbReference type="NCBI Taxonomy" id="334771"/>
    <lineage>
        <taxon>Archaea</taxon>
        <taxon>Thermoproteota</taxon>
        <taxon>Thermoprotei</taxon>
        <taxon>Desulfurococcales</taxon>
        <taxon>Desulfurococcaceae</taxon>
        <taxon>Ignisphaera</taxon>
    </lineage>
</organism>
<dbReference type="Gene3D" id="3.40.50.150">
    <property type="entry name" value="Vaccinia Virus protein VP39"/>
    <property type="match status" value="1"/>
</dbReference>
<dbReference type="Proteomes" id="UP000605805">
    <property type="component" value="Unassembled WGS sequence"/>
</dbReference>
<evidence type="ECO:0000256" key="3">
    <source>
        <dbReference type="ARBA" id="ARBA00022691"/>
    </source>
</evidence>
<sequence length="453" mass="51149">MGVHSLHFDELSIKALLDALVEGEKFKPSQVAKREVFRRYGILGTDLDRVLTAVMYKLNRKLGLVDKVLRNQGIDVDSLDPYSRWLLRVYIYSRIFSEVREGSFRRALKVYGPIVVAERSGNEAAWRTRELLRKLESKALKYEPKGVEEVLELKYSVSSWLIKKLISMLGREEAEQFLQAINRIPSLGLRVNSLRNVDVHQVLKELNALGVNAWISPYVPCVIKYRGRLNYENFDLLRRGDVIPQDDSSALAALILDPKPGEVVVDMCAAPGGKTEHMGELMRNKGLIIAIELYKDRALYLKALLKRAGIDIAEVVQGDATKASEMLGRNIADKVLLDPPCSSTGALAKHGEARWRVDVERLSKLVELQKALLREGIELLKCGGKLLYCVCSVLPEEGEEVILWALREFKHSIRLVKIEGPYSEGMIPGTLRAWPHKHDTTGFFYALLEKICT</sequence>
<comment type="caution">
    <text evidence="6">The sequence shown here is derived from an EMBL/GenBank/DDBJ whole genome shotgun (WGS) entry which is preliminary data.</text>
</comment>
<dbReference type="InterPro" id="IPR029063">
    <property type="entry name" value="SAM-dependent_MTases_sf"/>
</dbReference>
<accession>A0A832YZ76</accession>
<evidence type="ECO:0000256" key="2">
    <source>
        <dbReference type="ARBA" id="ARBA00022679"/>
    </source>
</evidence>
<keyword evidence="4" id="KW-0694">RNA-binding</keyword>
<name>A0A832YZ76_9CREN</name>
<dbReference type="Pfam" id="PF22458">
    <property type="entry name" value="RsmF-B_ferredox"/>
    <property type="match status" value="1"/>
</dbReference>
<proteinExistence type="predicted"/>
<gene>
    <name evidence="6" type="ORF">EYH02_04105</name>
</gene>
<dbReference type="PROSITE" id="PS51686">
    <property type="entry name" value="SAM_MT_RSMB_NOP"/>
    <property type="match status" value="1"/>
</dbReference>
<dbReference type="EMBL" id="DQTV01000074">
    <property type="protein sequence ID" value="HIP57237.1"/>
    <property type="molecule type" value="Genomic_DNA"/>
</dbReference>
<evidence type="ECO:0000313" key="6">
    <source>
        <dbReference type="EMBL" id="HIP57237.1"/>
    </source>
</evidence>
<keyword evidence="2 6" id="KW-0808">Transferase</keyword>
<dbReference type="InterPro" id="IPR035926">
    <property type="entry name" value="NusB-like_sf"/>
</dbReference>
<dbReference type="Pfam" id="PF01189">
    <property type="entry name" value="Methyltr_RsmB-F"/>
    <property type="match status" value="1"/>
</dbReference>
<keyword evidence="3" id="KW-0949">S-adenosyl-L-methionine</keyword>
<reference evidence="6" key="1">
    <citation type="journal article" date="2020" name="ISME J.">
        <title>Gammaproteobacteria mediating utilization of methyl-, sulfur- and petroleum organic compounds in deep ocean hydrothermal plumes.</title>
        <authorList>
            <person name="Zhou Z."/>
            <person name="Liu Y."/>
            <person name="Pan J."/>
            <person name="Cron B.R."/>
            <person name="Toner B.M."/>
            <person name="Anantharaman K."/>
            <person name="Breier J.A."/>
            <person name="Dick G.J."/>
            <person name="Li M."/>
        </authorList>
    </citation>
    <scope>NUCLEOTIDE SEQUENCE</scope>
    <source>
        <strain evidence="6">SZUA-1435</strain>
    </source>
</reference>
<dbReference type="AlphaFoldDB" id="A0A832YZ76"/>
<dbReference type="InterPro" id="IPR054728">
    <property type="entry name" value="RsmB-like_ferredoxin"/>
</dbReference>
<dbReference type="Gene3D" id="3.30.70.1170">
    <property type="entry name" value="Sun protein, domain 3"/>
    <property type="match status" value="1"/>
</dbReference>
<evidence type="ECO:0000256" key="1">
    <source>
        <dbReference type="ARBA" id="ARBA00022603"/>
    </source>
</evidence>
<dbReference type="InterPro" id="IPR001678">
    <property type="entry name" value="MeTrfase_RsmB-F_NOP2_dom"/>
</dbReference>
<protein>
    <submittedName>
        <fullName evidence="6">RsmB/NOP family class I SAM-dependent RNA methyltransferase</fullName>
    </submittedName>
</protein>
<evidence type="ECO:0000313" key="7">
    <source>
        <dbReference type="Proteomes" id="UP000605805"/>
    </source>
</evidence>
<dbReference type="CDD" id="cd02440">
    <property type="entry name" value="AdoMet_MTases"/>
    <property type="match status" value="1"/>
</dbReference>
<dbReference type="PANTHER" id="PTHR22807">
    <property type="entry name" value="NOP2 YEAST -RELATED NOL1/NOP2/FMU SUN DOMAIN-CONTAINING"/>
    <property type="match status" value="1"/>
</dbReference>
<dbReference type="GO" id="GO:0016428">
    <property type="term" value="F:tRNA (cytidine-5-)-methyltransferase activity"/>
    <property type="evidence" value="ECO:0007669"/>
    <property type="project" value="TreeGrafter"/>
</dbReference>
<dbReference type="Gene3D" id="1.10.940.10">
    <property type="entry name" value="NusB-like"/>
    <property type="match status" value="1"/>
</dbReference>
<dbReference type="PANTHER" id="PTHR22807:SF74">
    <property type="entry name" value="TRNA (CYTOSINE(48)-C(5))-METHYLTRANSFERASE"/>
    <property type="match status" value="1"/>
</dbReference>
<dbReference type="SUPFAM" id="SSF53335">
    <property type="entry name" value="S-adenosyl-L-methionine-dependent methyltransferases"/>
    <property type="match status" value="1"/>
</dbReference>
<evidence type="ECO:0000259" key="5">
    <source>
        <dbReference type="PROSITE" id="PS51686"/>
    </source>
</evidence>
<evidence type="ECO:0000256" key="4">
    <source>
        <dbReference type="ARBA" id="ARBA00022884"/>
    </source>
</evidence>